<protein>
    <submittedName>
        <fullName evidence="1">Uncharacterized protein</fullName>
    </submittedName>
</protein>
<keyword evidence="2" id="KW-1185">Reference proteome</keyword>
<organism evidence="1 2">
    <name type="scientific">Saccharopolyspora gregorii</name>
    <dbReference type="NCBI Taxonomy" id="33914"/>
    <lineage>
        <taxon>Bacteria</taxon>
        <taxon>Bacillati</taxon>
        <taxon>Actinomycetota</taxon>
        <taxon>Actinomycetes</taxon>
        <taxon>Pseudonocardiales</taxon>
        <taxon>Pseudonocardiaceae</taxon>
        <taxon>Saccharopolyspora</taxon>
    </lineage>
</organism>
<dbReference type="Proteomes" id="UP001500483">
    <property type="component" value="Unassembled WGS sequence"/>
</dbReference>
<comment type="caution">
    <text evidence="1">The sequence shown here is derived from an EMBL/GenBank/DDBJ whole genome shotgun (WGS) entry which is preliminary data.</text>
</comment>
<name>A0ABP6RRW3_9PSEU</name>
<dbReference type="EMBL" id="BAAAYK010000038">
    <property type="protein sequence ID" value="GAA3358391.1"/>
    <property type="molecule type" value="Genomic_DNA"/>
</dbReference>
<gene>
    <name evidence="1" type="ORF">GCM10020366_30270</name>
</gene>
<evidence type="ECO:0000313" key="1">
    <source>
        <dbReference type="EMBL" id="GAA3358391.1"/>
    </source>
</evidence>
<proteinExistence type="predicted"/>
<accession>A0ABP6RRW3</accession>
<sequence>MANEGWRIPAGVDPANAEVVLSVATPRSVALRQGEAAIELTTAQLGELADRAFYLHELMRAEQSDVAEGLQPTW</sequence>
<evidence type="ECO:0000313" key="2">
    <source>
        <dbReference type="Proteomes" id="UP001500483"/>
    </source>
</evidence>
<reference evidence="2" key="1">
    <citation type="journal article" date="2019" name="Int. J. Syst. Evol. Microbiol.">
        <title>The Global Catalogue of Microorganisms (GCM) 10K type strain sequencing project: providing services to taxonomists for standard genome sequencing and annotation.</title>
        <authorList>
            <consortium name="The Broad Institute Genomics Platform"/>
            <consortium name="The Broad Institute Genome Sequencing Center for Infectious Disease"/>
            <person name="Wu L."/>
            <person name="Ma J."/>
        </authorList>
    </citation>
    <scope>NUCLEOTIDE SEQUENCE [LARGE SCALE GENOMIC DNA]</scope>
    <source>
        <strain evidence="2">JCM 9687</strain>
    </source>
</reference>
<dbReference type="RefSeq" id="WP_258349184.1">
    <property type="nucleotide sequence ID" value="NZ_BAAAYK010000038.1"/>
</dbReference>